<reference evidence="2 3" key="2">
    <citation type="submission" date="2018-11" db="EMBL/GenBank/DDBJ databases">
        <authorList>
            <consortium name="Pathogen Informatics"/>
        </authorList>
    </citation>
    <scope>NUCLEOTIDE SEQUENCE [LARGE SCALE GENOMIC DNA]</scope>
</reference>
<keyword evidence="3" id="KW-1185">Reference proteome</keyword>
<dbReference type="AlphaFoldDB" id="A0A0M3J234"/>
<keyword evidence="1" id="KW-0812">Transmembrane</keyword>
<dbReference type="EMBL" id="UYRR01001572">
    <property type="protein sequence ID" value="VDK18792.1"/>
    <property type="molecule type" value="Genomic_DNA"/>
</dbReference>
<proteinExistence type="predicted"/>
<reference evidence="4" key="1">
    <citation type="submission" date="2017-02" db="UniProtKB">
        <authorList>
            <consortium name="WormBaseParasite"/>
        </authorList>
    </citation>
    <scope>IDENTIFICATION</scope>
</reference>
<evidence type="ECO:0000313" key="3">
    <source>
        <dbReference type="Proteomes" id="UP000267096"/>
    </source>
</evidence>
<dbReference type="WBParaSite" id="ASIM_0000158901-mRNA-1">
    <property type="protein sequence ID" value="ASIM_0000158901-mRNA-1"/>
    <property type="gene ID" value="ASIM_0000158901"/>
</dbReference>
<evidence type="ECO:0000313" key="2">
    <source>
        <dbReference type="EMBL" id="VDK18792.1"/>
    </source>
</evidence>
<organism evidence="4">
    <name type="scientific">Anisakis simplex</name>
    <name type="common">Herring worm</name>
    <dbReference type="NCBI Taxonomy" id="6269"/>
    <lineage>
        <taxon>Eukaryota</taxon>
        <taxon>Metazoa</taxon>
        <taxon>Ecdysozoa</taxon>
        <taxon>Nematoda</taxon>
        <taxon>Chromadorea</taxon>
        <taxon>Rhabditida</taxon>
        <taxon>Spirurina</taxon>
        <taxon>Ascaridomorpha</taxon>
        <taxon>Ascaridoidea</taxon>
        <taxon>Anisakidae</taxon>
        <taxon>Anisakis</taxon>
        <taxon>Anisakis simplex complex</taxon>
    </lineage>
</organism>
<sequence>MQRFLDTFGLGYHQAFVSRLLIVFGIKTLFVLIGVYLIYQFYAFNLCRQYFDAIRNVDANLSDPEELRELQSTSDKVQSIADKP</sequence>
<evidence type="ECO:0000256" key="1">
    <source>
        <dbReference type="SAM" id="Phobius"/>
    </source>
</evidence>
<keyword evidence="1" id="KW-1133">Transmembrane helix</keyword>
<accession>A0A0M3J234</accession>
<feature type="transmembrane region" description="Helical" evidence="1">
    <location>
        <begin position="20"/>
        <end position="39"/>
    </location>
</feature>
<keyword evidence="1" id="KW-0472">Membrane</keyword>
<dbReference type="OrthoDB" id="5789289at2759"/>
<name>A0A0M3J234_ANISI</name>
<dbReference type="Proteomes" id="UP000267096">
    <property type="component" value="Unassembled WGS sequence"/>
</dbReference>
<gene>
    <name evidence="2" type="ORF">ASIM_LOCUS1467</name>
</gene>
<evidence type="ECO:0000313" key="4">
    <source>
        <dbReference type="WBParaSite" id="ASIM_0000158901-mRNA-1"/>
    </source>
</evidence>
<protein>
    <submittedName>
        <fullName evidence="4">DUF4492 domain-containing protein</fullName>
    </submittedName>
</protein>